<feature type="domain" description="C2H2-type" evidence="2">
    <location>
        <begin position="27"/>
        <end position="54"/>
    </location>
</feature>
<protein>
    <submittedName>
        <fullName evidence="3">ZFP3 protein</fullName>
    </submittedName>
</protein>
<dbReference type="GO" id="GO:0008270">
    <property type="term" value="F:zinc ion binding"/>
    <property type="evidence" value="ECO:0007669"/>
    <property type="project" value="UniProtKB-KW"/>
</dbReference>
<dbReference type="AlphaFoldDB" id="A0A7L0NIT2"/>
<feature type="non-terminal residue" evidence="3">
    <location>
        <position position="1"/>
    </location>
</feature>
<feature type="non-terminal residue" evidence="3">
    <location>
        <position position="54"/>
    </location>
</feature>
<evidence type="ECO:0000256" key="1">
    <source>
        <dbReference type="PROSITE-ProRule" id="PRU00042"/>
    </source>
</evidence>
<dbReference type="EMBL" id="VXAU01003755">
    <property type="protein sequence ID" value="NXK93459.1"/>
    <property type="molecule type" value="Genomic_DNA"/>
</dbReference>
<organism evidence="3 4">
    <name type="scientific">Formicarius rufipectus</name>
    <dbReference type="NCBI Taxonomy" id="1118560"/>
    <lineage>
        <taxon>Eukaryota</taxon>
        <taxon>Metazoa</taxon>
        <taxon>Chordata</taxon>
        <taxon>Craniata</taxon>
        <taxon>Vertebrata</taxon>
        <taxon>Euteleostomi</taxon>
        <taxon>Archelosauria</taxon>
        <taxon>Archosauria</taxon>
        <taxon>Dinosauria</taxon>
        <taxon>Saurischia</taxon>
        <taxon>Theropoda</taxon>
        <taxon>Coelurosauria</taxon>
        <taxon>Aves</taxon>
        <taxon>Neognathae</taxon>
        <taxon>Neoaves</taxon>
        <taxon>Telluraves</taxon>
        <taxon>Australaves</taxon>
        <taxon>Passeriformes</taxon>
        <taxon>Formicariidae</taxon>
        <taxon>Formicarius</taxon>
    </lineage>
</organism>
<proteinExistence type="predicted"/>
<evidence type="ECO:0000313" key="4">
    <source>
        <dbReference type="Proteomes" id="UP000520463"/>
    </source>
</evidence>
<dbReference type="FunFam" id="3.30.160.60:FF:001171">
    <property type="entry name" value="Zinc finger protein 236"/>
    <property type="match status" value="1"/>
</dbReference>
<keyword evidence="1" id="KW-0862">Zinc</keyword>
<gene>
    <name evidence="3" type="primary">Zfp3</name>
    <name evidence="3" type="ORF">FORRUF_R11602</name>
</gene>
<accession>A0A7L0NIT2</accession>
<reference evidence="3 4" key="1">
    <citation type="submission" date="2019-09" db="EMBL/GenBank/DDBJ databases">
        <title>Bird 10,000 Genomes (B10K) Project - Family phase.</title>
        <authorList>
            <person name="Zhang G."/>
        </authorList>
    </citation>
    <scope>NUCLEOTIDE SEQUENCE [LARGE SCALE GENOMIC DNA]</scope>
    <source>
        <strain evidence="3">B10K-DU-001-43</strain>
        <tissue evidence="3">Muscle</tissue>
    </source>
</reference>
<dbReference type="Gene3D" id="3.30.160.60">
    <property type="entry name" value="Classic Zinc Finger"/>
    <property type="match status" value="1"/>
</dbReference>
<keyword evidence="1" id="KW-0863">Zinc-finger</keyword>
<keyword evidence="4" id="KW-1185">Reference proteome</keyword>
<dbReference type="OrthoDB" id="8922241at2759"/>
<dbReference type="PROSITE" id="PS50157">
    <property type="entry name" value="ZINC_FINGER_C2H2_2"/>
    <property type="match status" value="1"/>
</dbReference>
<dbReference type="SUPFAM" id="SSF57667">
    <property type="entry name" value="beta-beta-alpha zinc fingers"/>
    <property type="match status" value="1"/>
</dbReference>
<name>A0A7L0NIT2_9PASS</name>
<evidence type="ECO:0000259" key="2">
    <source>
        <dbReference type="PROSITE" id="PS50157"/>
    </source>
</evidence>
<comment type="caution">
    <text evidence="3">The sequence shown here is derived from an EMBL/GenBank/DDBJ whole genome shotgun (WGS) entry which is preliminary data.</text>
</comment>
<evidence type="ECO:0000313" key="3">
    <source>
        <dbReference type="EMBL" id="NXK93459.1"/>
    </source>
</evidence>
<dbReference type="InterPro" id="IPR013087">
    <property type="entry name" value="Znf_C2H2_type"/>
</dbReference>
<keyword evidence="1" id="KW-0479">Metal-binding</keyword>
<dbReference type="Proteomes" id="UP000520463">
    <property type="component" value="Unassembled WGS sequence"/>
</dbReference>
<dbReference type="InterPro" id="IPR036236">
    <property type="entry name" value="Znf_C2H2_sf"/>
</dbReference>
<sequence length="54" mass="6253">CQEDGRSFSGSSDLMVTVQFHPWEKPYRCFECGQSFRQIPALFFHQRVRAPGST</sequence>